<proteinExistence type="predicted"/>
<reference evidence="1" key="1">
    <citation type="submission" date="2021-06" db="EMBL/GenBank/DDBJ databases">
        <authorList>
            <person name="Kallberg Y."/>
            <person name="Tangrot J."/>
            <person name="Rosling A."/>
        </authorList>
    </citation>
    <scope>NUCLEOTIDE SEQUENCE</scope>
    <source>
        <strain evidence="1">FL966</strain>
    </source>
</reference>
<evidence type="ECO:0000313" key="2">
    <source>
        <dbReference type="Proteomes" id="UP000789759"/>
    </source>
</evidence>
<feature type="non-terminal residue" evidence="1">
    <location>
        <position position="181"/>
    </location>
</feature>
<accession>A0A9N9K614</accession>
<comment type="caution">
    <text evidence="1">The sequence shown here is derived from an EMBL/GenBank/DDBJ whole genome shotgun (WGS) entry which is preliminary data.</text>
</comment>
<dbReference type="AlphaFoldDB" id="A0A9N9K614"/>
<name>A0A9N9K614_9GLOM</name>
<protein>
    <submittedName>
        <fullName evidence="1">15522_t:CDS:1</fullName>
    </submittedName>
</protein>
<dbReference type="OrthoDB" id="2446092at2759"/>
<sequence>MSETISLYKTEENGSISCIQEECNYKFRNPKNKHKCIMDHYYKKHKEVYKQLKIYTKLYSKSLNQTHIENTKTSFEYESKSIKNEKYLQNKSFCFHYLVDGNYFNIEFLKVNNGYEMKFFLKDELLKIIDNLLDDFSYNFISFNNNEKFQIINNEFLFLNKDVKIAKIFYKHNLVFETHNL</sequence>
<evidence type="ECO:0000313" key="1">
    <source>
        <dbReference type="EMBL" id="CAG8812428.1"/>
    </source>
</evidence>
<gene>
    <name evidence="1" type="ORF">CPELLU_LOCUS18795</name>
</gene>
<dbReference type="Proteomes" id="UP000789759">
    <property type="component" value="Unassembled WGS sequence"/>
</dbReference>
<dbReference type="EMBL" id="CAJVQA010039849">
    <property type="protein sequence ID" value="CAG8812428.1"/>
    <property type="molecule type" value="Genomic_DNA"/>
</dbReference>
<keyword evidence="2" id="KW-1185">Reference proteome</keyword>
<organism evidence="1 2">
    <name type="scientific">Cetraspora pellucida</name>
    <dbReference type="NCBI Taxonomy" id="1433469"/>
    <lineage>
        <taxon>Eukaryota</taxon>
        <taxon>Fungi</taxon>
        <taxon>Fungi incertae sedis</taxon>
        <taxon>Mucoromycota</taxon>
        <taxon>Glomeromycotina</taxon>
        <taxon>Glomeromycetes</taxon>
        <taxon>Diversisporales</taxon>
        <taxon>Gigasporaceae</taxon>
        <taxon>Cetraspora</taxon>
    </lineage>
</organism>